<gene>
    <name evidence="1" type="ORF">QFC20_002568</name>
</gene>
<evidence type="ECO:0000313" key="1">
    <source>
        <dbReference type="EMBL" id="KAJ9111277.1"/>
    </source>
</evidence>
<evidence type="ECO:0000313" key="2">
    <source>
        <dbReference type="Proteomes" id="UP001230649"/>
    </source>
</evidence>
<name>A0ACC2WI23_9TREE</name>
<reference evidence="1" key="1">
    <citation type="submission" date="2023-04" db="EMBL/GenBank/DDBJ databases">
        <title>Draft Genome sequencing of Naganishia species isolated from polar environments using Oxford Nanopore Technology.</title>
        <authorList>
            <person name="Leo P."/>
            <person name="Venkateswaran K."/>
        </authorList>
    </citation>
    <scope>NUCLEOTIDE SEQUENCE</scope>
    <source>
        <strain evidence="1">MNA-CCFEE 5262</strain>
    </source>
</reference>
<proteinExistence type="predicted"/>
<dbReference type="Proteomes" id="UP001230649">
    <property type="component" value="Unassembled WGS sequence"/>
</dbReference>
<organism evidence="1 2">
    <name type="scientific">Naganishia adeliensis</name>
    <dbReference type="NCBI Taxonomy" id="92952"/>
    <lineage>
        <taxon>Eukaryota</taxon>
        <taxon>Fungi</taxon>
        <taxon>Dikarya</taxon>
        <taxon>Basidiomycota</taxon>
        <taxon>Agaricomycotina</taxon>
        <taxon>Tremellomycetes</taxon>
        <taxon>Filobasidiales</taxon>
        <taxon>Filobasidiaceae</taxon>
        <taxon>Naganishia</taxon>
    </lineage>
</organism>
<accession>A0ACC2WI23</accession>
<comment type="caution">
    <text evidence="1">The sequence shown here is derived from an EMBL/GenBank/DDBJ whole genome shotgun (WGS) entry which is preliminary data.</text>
</comment>
<sequence length="78" mass="8284">MPEDNEQQFTIQPHPAKTNNPSDLGQDPSASAGLVGSSPTALDSTGPGIQVLSDEQARGLEKPKSREELQELSAKLNE</sequence>
<keyword evidence="2" id="KW-1185">Reference proteome</keyword>
<dbReference type="EMBL" id="JASBWS010000019">
    <property type="protein sequence ID" value="KAJ9111277.1"/>
    <property type="molecule type" value="Genomic_DNA"/>
</dbReference>
<protein>
    <submittedName>
        <fullName evidence="1">Uncharacterized protein</fullName>
    </submittedName>
</protein>